<accession>A0A8K0R920</accession>
<dbReference type="EMBL" id="JAGMVJ010000006">
    <property type="protein sequence ID" value="KAH7089710.1"/>
    <property type="molecule type" value="Genomic_DNA"/>
</dbReference>
<dbReference type="CDD" id="cd14688">
    <property type="entry name" value="bZIP_YAP"/>
    <property type="match status" value="1"/>
</dbReference>
<keyword evidence="1" id="KW-0175">Coiled coil</keyword>
<gene>
    <name evidence="3" type="ORF">FB567DRAFT_308206</name>
</gene>
<comment type="caution">
    <text evidence="3">The sequence shown here is derived from an EMBL/GenBank/DDBJ whole genome shotgun (WGS) entry which is preliminary data.</text>
</comment>
<evidence type="ECO:0000313" key="3">
    <source>
        <dbReference type="EMBL" id="KAH7089710.1"/>
    </source>
</evidence>
<evidence type="ECO:0000313" key="4">
    <source>
        <dbReference type="Proteomes" id="UP000813461"/>
    </source>
</evidence>
<dbReference type="AlphaFoldDB" id="A0A8K0R920"/>
<dbReference type="PANTHER" id="PTHR37012">
    <property type="entry name" value="B-ZIP TRANSCRIPTION FACTOR (EUROFUNG)-RELATED"/>
    <property type="match status" value="1"/>
</dbReference>
<keyword evidence="4" id="KW-1185">Reference proteome</keyword>
<sequence>MDKQKSRRTDLVHPKSPTVVSLQRLKKREVDRRCQREARERKRSYVANLEGLVEDLRRQDTSGQVAALLKQLRKAEQERDMVTKTLRDIQDVIMQRPTRLSENQDGRSSSNASAQVGPGGGNMSDPDTNTPAVERTPGLRTTDFALSDTAVFATNINQLAASTNTVEAGLGLNNWRSDSDGGQQSSPCLSDQPFVHSATAGRQHKKAVSGKYDWVDPRSSCCCQTHVDRQPGQMAVWQGNFWKFVSEVLSECLDWKDAIQPANDVDSEDIPIRALLHGWDSVEERGALHPSWKMMRRIDEALFGPIPKTERLAMLRAMHLQVQYQVESTPERFGRLPPWYTYRPSQHIAHEYGIDYYAWPHFRQRFILDPHAYCGNKFWYAYQSEMRILWPYEFRDCYSHDLETGLYKTSRLFDDRINDIKCWTMGSDFFQRFPELTSAIPGTDRRIPRSLSSDRERCGSQSALLYNPVDSTKEVVEKEGLPLGLGDAADLCPTGFSEPCTTGFPQSCTIGFSPPHPTASSQPIPTNLHNEQYLASLNGYGCWDVEFDPFFVGPTEIDTSAFTFAPSADVSRIISLD</sequence>
<dbReference type="PANTHER" id="PTHR37012:SF7">
    <property type="entry name" value="B-ZIP TRANSCRIPTION FACTOR (EUROFUNG)-RELATED"/>
    <property type="match status" value="1"/>
</dbReference>
<feature type="compositionally biased region" description="Polar residues" evidence="2">
    <location>
        <begin position="99"/>
        <end position="114"/>
    </location>
</feature>
<protein>
    <recommendedName>
        <fullName evidence="5">BZIP domain-containing protein</fullName>
    </recommendedName>
</protein>
<dbReference type="Proteomes" id="UP000813461">
    <property type="component" value="Unassembled WGS sequence"/>
</dbReference>
<evidence type="ECO:0000256" key="1">
    <source>
        <dbReference type="SAM" id="Coils"/>
    </source>
</evidence>
<dbReference type="Pfam" id="PF11905">
    <property type="entry name" value="DUF3425"/>
    <property type="match status" value="1"/>
</dbReference>
<dbReference type="OrthoDB" id="5086080at2759"/>
<dbReference type="InterPro" id="IPR021833">
    <property type="entry name" value="DUF3425"/>
</dbReference>
<feature type="region of interest" description="Disordered" evidence="2">
    <location>
        <begin position="99"/>
        <end position="138"/>
    </location>
</feature>
<organism evidence="3 4">
    <name type="scientific">Paraphoma chrysanthemicola</name>
    <dbReference type="NCBI Taxonomy" id="798071"/>
    <lineage>
        <taxon>Eukaryota</taxon>
        <taxon>Fungi</taxon>
        <taxon>Dikarya</taxon>
        <taxon>Ascomycota</taxon>
        <taxon>Pezizomycotina</taxon>
        <taxon>Dothideomycetes</taxon>
        <taxon>Pleosporomycetidae</taxon>
        <taxon>Pleosporales</taxon>
        <taxon>Pleosporineae</taxon>
        <taxon>Phaeosphaeriaceae</taxon>
        <taxon>Paraphoma</taxon>
    </lineage>
</organism>
<name>A0A8K0R920_9PLEO</name>
<evidence type="ECO:0000256" key="2">
    <source>
        <dbReference type="SAM" id="MobiDB-lite"/>
    </source>
</evidence>
<proteinExistence type="predicted"/>
<reference evidence="3" key="1">
    <citation type="journal article" date="2021" name="Nat. Commun.">
        <title>Genetic determinants of endophytism in the Arabidopsis root mycobiome.</title>
        <authorList>
            <person name="Mesny F."/>
            <person name="Miyauchi S."/>
            <person name="Thiergart T."/>
            <person name="Pickel B."/>
            <person name="Atanasova L."/>
            <person name="Karlsson M."/>
            <person name="Huettel B."/>
            <person name="Barry K.W."/>
            <person name="Haridas S."/>
            <person name="Chen C."/>
            <person name="Bauer D."/>
            <person name="Andreopoulos W."/>
            <person name="Pangilinan J."/>
            <person name="LaButti K."/>
            <person name="Riley R."/>
            <person name="Lipzen A."/>
            <person name="Clum A."/>
            <person name="Drula E."/>
            <person name="Henrissat B."/>
            <person name="Kohler A."/>
            <person name="Grigoriev I.V."/>
            <person name="Martin F.M."/>
            <person name="Hacquard S."/>
        </authorList>
    </citation>
    <scope>NUCLEOTIDE SEQUENCE</scope>
    <source>
        <strain evidence="3">MPI-SDFR-AT-0120</strain>
    </source>
</reference>
<feature type="coiled-coil region" evidence="1">
    <location>
        <begin position="58"/>
        <end position="92"/>
    </location>
</feature>
<evidence type="ECO:0008006" key="5">
    <source>
        <dbReference type="Google" id="ProtNLM"/>
    </source>
</evidence>